<dbReference type="PANTHER" id="PTHR33571">
    <property type="entry name" value="SSL8005 PROTEIN"/>
    <property type="match status" value="1"/>
</dbReference>
<dbReference type="Gene3D" id="3.30.460.10">
    <property type="entry name" value="Beta Polymerase, domain 2"/>
    <property type="match status" value="1"/>
</dbReference>
<evidence type="ECO:0000256" key="3">
    <source>
        <dbReference type="ARBA" id="ARBA00022679"/>
    </source>
</evidence>
<dbReference type="CDD" id="cd05403">
    <property type="entry name" value="NT_KNTase_like"/>
    <property type="match status" value="1"/>
</dbReference>
<keyword evidence="2" id="KW-1277">Toxin-antitoxin system</keyword>
<dbReference type="Pfam" id="PF01909">
    <property type="entry name" value="NTP_transf_2"/>
    <property type="match status" value="1"/>
</dbReference>
<evidence type="ECO:0000256" key="4">
    <source>
        <dbReference type="ARBA" id="ARBA00022695"/>
    </source>
</evidence>
<sequence length="104" mass="11552">MALQSISLPMAQIKDLCQRKQIIEFALFGSVLRDDFKASSDVDVLITFAPHARKGLLTLAQIKLELEALLGREVDVLTKKSLENGRNLARCHNILESAKVLYAS</sequence>
<organism evidence="11 12">
    <name type="scientific">Phormidesmis priestleyi Ana</name>
    <dbReference type="NCBI Taxonomy" id="1666911"/>
    <lineage>
        <taxon>Bacteria</taxon>
        <taxon>Bacillati</taxon>
        <taxon>Cyanobacteriota</taxon>
        <taxon>Cyanophyceae</taxon>
        <taxon>Leptolyngbyales</taxon>
        <taxon>Leptolyngbyaceae</taxon>
        <taxon>Phormidesmis</taxon>
    </lineage>
</organism>
<dbReference type="STRING" id="1666911.HLUCCA11_10345"/>
<dbReference type="SUPFAM" id="SSF81301">
    <property type="entry name" value="Nucleotidyltransferase"/>
    <property type="match status" value="1"/>
</dbReference>
<protein>
    <submittedName>
        <fullName evidence="11">Putative nucleotidyltransferase</fullName>
    </submittedName>
</protein>
<evidence type="ECO:0000313" key="12">
    <source>
        <dbReference type="Proteomes" id="UP000050465"/>
    </source>
</evidence>
<comment type="cofactor">
    <cofactor evidence="1">
        <name>Mg(2+)</name>
        <dbReference type="ChEBI" id="CHEBI:18420"/>
    </cofactor>
</comment>
<proteinExistence type="inferred from homology"/>
<evidence type="ECO:0000256" key="2">
    <source>
        <dbReference type="ARBA" id="ARBA00022649"/>
    </source>
</evidence>
<gene>
    <name evidence="11" type="ORF">HLUCCA11_10345</name>
</gene>
<dbReference type="PANTHER" id="PTHR33571:SF12">
    <property type="entry name" value="BSL3053 PROTEIN"/>
    <property type="match status" value="1"/>
</dbReference>
<accession>A0A0P7YYK6</accession>
<keyword evidence="4" id="KW-0548">Nucleotidyltransferase</keyword>
<comment type="similarity">
    <text evidence="9">Belongs to the MntA antitoxin family.</text>
</comment>
<keyword evidence="8" id="KW-0460">Magnesium</keyword>
<dbReference type="InterPro" id="IPR043519">
    <property type="entry name" value="NT_sf"/>
</dbReference>
<evidence type="ECO:0000256" key="5">
    <source>
        <dbReference type="ARBA" id="ARBA00022723"/>
    </source>
</evidence>
<evidence type="ECO:0000256" key="8">
    <source>
        <dbReference type="ARBA" id="ARBA00022842"/>
    </source>
</evidence>
<evidence type="ECO:0000256" key="6">
    <source>
        <dbReference type="ARBA" id="ARBA00022741"/>
    </source>
</evidence>
<evidence type="ECO:0000256" key="7">
    <source>
        <dbReference type="ARBA" id="ARBA00022840"/>
    </source>
</evidence>
<evidence type="ECO:0000256" key="1">
    <source>
        <dbReference type="ARBA" id="ARBA00001946"/>
    </source>
</evidence>
<dbReference type="Proteomes" id="UP000050465">
    <property type="component" value="Unassembled WGS sequence"/>
</dbReference>
<keyword evidence="6" id="KW-0547">Nucleotide-binding</keyword>
<evidence type="ECO:0000313" key="11">
    <source>
        <dbReference type="EMBL" id="KPQ35352.1"/>
    </source>
</evidence>
<comment type="caution">
    <text evidence="11">The sequence shown here is derived from an EMBL/GenBank/DDBJ whole genome shotgun (WGS) entry which is preliminary data.</text>
</comment>
<dbReference type="InterPro" id="IPR052038">
    <property type="entry name" value="Type-VII_TA_antitoxin"/>
</dbReference>
<keyword evidence="3 11" id="KW-0808">Transferase</keyword>
<keyword evidence="5" id="KW-0479">Metal-binding</keyword>
<evidence type="ECO:0000259" key="10">
    <source>
        <dbReference type="Pfam" id="PF01909"/>
    </source>
</evidence>
<dbReference type="GO" id="GO:0005524">
    <property type="term" value="F:ATP binding"/>
    <property type="evidence" value="ECO:0007669"/>
    <property type="project" value="UniProtKB-KW"/>
</dbReference>
<dbReference type="PATRIC" id="fig|1666911.3.peg.4212"/>
<dbReference type="GO" id="GO:0016779">
    <property type="term" value="F:nucleotidyltransferase activity"/>
    <property type="evidence" value="ECO:0007669"/>
    <property type="project" value="UniProtKB-KW"/>
</dbReference>
<keyword evidence="7" id="KW-0067">ATP-binding</keyword>
<dbReference type="EMBL" id="LJZR01000012">
    <property type="protein sequence ID" value="KPQ35352.1"/>
    <property type="molecule type" value="Genomic_DNA"/>
</dbReference>
<dbReference type="GO" id="GO:0046872">
    <property type="term" value="F:metal ion binding"/>
    <property type="evidence" value="ECO:0007669"/>
    <property type="project" value="UniProtKB-KW"/>
</dbReference>
<name>A0A0P7YYK6_9CYAN</name>
<reference evidence="11 12" key="1">
    <citation type="submission" date="2015-09" db="EMBL/GenBank/DDBJ databases">
        <title>Identification and resolution of microdiversity through metagenomic sequencing of parallel consortia.</title>
        <authorList>
            <person name="Nelson W.C."/>
            <person name="Romine M.F."/>
            <person name="Lindemann S.R."/>
        </authorList>
    </citation>
    <scope>NUCLEOTIDE SEQUENCE [LARGE SCALE GENOMIC DNA]</scope>
    <source>
        <strain evidence="11">Ana</strain>
    </source>
</reference>
<feature type="domain" description="Polymerase nucleotidyl transferase" evidence="10">
    <location>
        <begin position="13"/>
        <end position="99"/>
    </location>
</feature>
<evidence type="ECO:0000256" key="9">
    <source>
        <dbReference type="ARBA" id="ARBA00038276"/>
    </source>
</evidence>
<dbReference type="InterPro" id="IPR002934">
    <property type="entry name" value="Polymerase_NTP_transf_dom"/>
</dbReference>
<dbReference type="AlphaFoldDB" id="A0A0P7YYK6"/>